<reference evidence="1 2" key="1">
    <citation type="submission" date="2012-05" db="EMBL/GenBank/DDBJ databases">
        <authorList>
            <person name="Weinstock G."/>
            <person name="Sodergren E."/>
            <person name="Lobos E.A."/>
            <person name="Fulton L."/>
            <person name="Fulton R."/>
            <person name="Courtney L."/>
            <person name="Fronick C."/>
            <person name="O'Laughlin M."/>
            <person name="Godfrey J."/>
            <person name="Wilson R.M."/>
            <person name="Miner T."/>
            <person name="Farmer C."/>
            <person name="Delehaunty K."/>
            <person name="Cordes M."/>
            <person name="Minx P."/>
            <person name="Tomlinson C."/>
            <person name="Chen J."/>
            <person name="Wollam A."/>
            <person name="Pepin K.H."/>
            <person name="Bhonagiri V."/>
            <person name="Zhang X."/>
            <person name="Suruliraj S."/>
            <person name="Warren W."/>
            <person name="Mitreva M."/>
            <person name="Mardis E.R."/>
            <person name="Wilson R.K."/>
        </authorList>
    </citation>
    <scope>NUCLEOTIDE SEQUENCE [LARGE SCALE GENOMIC DNA]</scope>
    <source>
        <strain evidence="1 2">F0235</strain>
    </source>
</reference>
<sequence>MAVTAAAGVVEQTTAWTLVQPWERNPQLVGNKNGCARTR</sequence>
<proteinExistence type="predicted"/>
<protein>
    <submittedName>
        <fullName evidence="1">Uncharacterized protein</fullName>
    </submittedName>
</protein>
<accession>L1MAN8</accession>
<gene>
    <name evidence="1" type="ORF">HMPREF9997_02374</name>
</gene>
<dbReference type="AlphaFoldDB" id="L1MAN8"/>
<dbReference type="EMBL" id="AMEM01000040">
    <property type="protein sequence ID" value="EKX88011.1"/>
    <property type="molecule type" value="Genomic_DNA"/>
</dbReference>
<keyword evidence="2" id="KW-1185">Reference proteome</keyword>
<comment type="caution">
    <text evidence="1">The sequence shown here is derived from an EMBL/GenBank/DDBJ whole genome shotgun (WGS) entry which is preliminary data.</text>
</comment>
<dbReference type="HOGENOM" id="CLU_3308131_0_0_11"/>
<dbReference type="STRING" id="1035195.HMPREF9997_02374"/>
<evidence type="ECO:0000313" key="2">
    <source>
        <dbReference type="Proteomes" id="UP000010445"/>
    </source>
</evidence>
<evidence type="ECO:0000313" key="1">
    <source>
        <dbReference type="EMBL" id="EKX88011.1"/>
    </source>
</evidence>
<organism evidence="1 2">
    <name type="scientific">Corynebacterium durum F0235</name>
    <dbReference type="NCBI Taxonomy" id="1035195"/>
    <lineage>
        <taxon>Bacteria</taxon>
        <taxon>Bacillati</taxon>
        <taxon>Actinomycetota</taxon>
        <taxon>Actinomycetes</taxon>
        <taxon>Mycobacteriales</taxon>
        <taxon>Corynebacteriaceae</taxon>
        <taxon>Corynebacterium</taxon>
    </lineage>
</organism>
<dbReference type="Proteomes" id="UP000010445">
    <property type="component" value="Unassembled WGS sequence"/>
</dbReference>
<dbReference type="PATRIC" id="fig|1035195.3.peg.2119"/>
<name>L1MAN8_9CORY</name>